<comment type="caution">
    <text evidence="2">The sequence shown here is derived from an EMBL/GenBank/DDBJ whole genome shotgun (WGS) entry which is preliminary data.</text>
</comment>
<reference evidence="2 3" key="1">
    <citation type="submission" date="2024-01" db="EMBL/GenBank/DDBJ databases">
        <title>The genomes of 5 underutilized Papilionoideae crops provide insights into root nodulation and disease resistanc.</title>
        <authorList>
            <person name="Jiang F."/>
        </authorList>
    </citation>
    <scope>NUCLEOTIDE SEQUENCE [LARGE SCALE GENOMIC DNA]</scope>
    <source>
        <strain evidence="2">LVBAO_FW01</strain>
        <tissue evidence="2">Leaves</tissue>
    </source>
</reference>
<evidence type="ECO:0000313" key="3">
    <source>
        <dbReference type="Proteomes" id="UP001367508"/>
    </source>
</evidence>
<organism evidence="2 3">
    <name type="scientific">Canavalia gladiata</name>
    <name type="common">Sword bean</name>
    <name type="synonym">Dolichos gladiatus</name>
    <dbReference type="NCBI Taxonomy" id="3824"/>
    <lineage>
        <taxon>Eukaryota</taxon>
        <taxon>Viridiplantae</taxon>
        <taxon>Streptophyta</taxon>
        <taxon>Embryophyta</taxon>
        <taxon>Tracheophyta</taxon>
        <taxon>Spermatophyta</taxon>
        <taxon>Magnoliopsida</taxon>
        <taxon>eudicotyledons</taxon>
        <taxon>Gunneridae</taxon>
        <taxon>Pentapetalae</taxon>
        <taxon>rosids</taxon>
        <taxon>fabids</taxon>
        <taxon>Fabales</taxon>
        <taxon>Fabaceae</taxon>
        <taxon>Papilionoideae</taxon>
        <taxon>50 kb inversion clade</taxon>
        <taxon>NPAAA clade</taxon>
        <taxon>indigoferoid/millettioid clade</taxon>
        <taxon>Phaseoleae</taxon>
        <taxon>Canavalia</taxon>
    </lineage>
</organism>
<keyword evidence="1" id="KW-0732">Signal</keyword>
<gene>
    <name evidence="2" type="ORF">VNO77_02907</name>
</gene>
<dbReference type="AlphaFoldDB" id="A0AAN9R3E9"/>
<name>A0AAN9R3E9_CANGL</name>
<protein>
    <submittedName>
        <fullName evidence="2">Uncharacterized protein</fullName>
    </submittedName>
</protein>
<feature type="chain" id="PRO_5043021856" evidence="1">
    <location>
        <begin position="23"/>
        <end position="100"/>
    </location>
</feature>
<dbReference type="EMBL" id="JAYMYQ010000001">
    <property type="protein sequence ID" value="KAK7360890.1"/>
    <property type="molecule type" value="Genomic_DNA"/>
</dbReference>
<accession>A0AAN9R3E9</accession>
<keyword evidence="3" id="KW-1185">Reference proteome</keyword>
<feature type="signal peptide" evidence="1">
    <location>
        <begin position="1"/>
        <end position="22"/>
    </location>
</feature>
<evidence type="ECO:0000313" key="2">
    <source>
        <dbReference type="EMBL" id="KAK7360890.1"/>
    </source>
</evidence>
<dbReference type="Proteomes" id="UP001367508">
    <property type="component" value="Unassembled WGS sequence"/>
</dbReference>
<evidence type="ECO:0000256" key="1">
    <source>
        <dbReference type="SAM" id="SignalP"/>
    </source>
</evidence>
<sequence length="100" mass="10846">MWVKVFLLFAVVSFALFHLAASLSHNNFPADFLFGIVSLAYQVQHMKVARAQAFGTPSLIAILVATDSNALNLEASNPALISTFSTSSLLTTTFAWSIDH</sequence>
<proteinExistence type="predicted"/>